<dbReference type="Gene3D" id="1.10.510.40">
    <property type="match status" value="1"/>
</dbReference>
<dbReference type="HOGENOM" id="CLU_018283_0_1_6"/>
<evidence type="ECO:0000256" key="1">
    <source>
        <dbReference type="ARBA" id="ARBA00007832"/>
    </source>
</evidence>
<evidence type="ECO:0000313" key="4">
    <source>
        <dbReference type="EMBL" id="KFI19211.1"/>
    </source>
</evidence>
<reference evidence="4 5" key="1">
    <citation type="submission" date="2014-07" db="EMBL/GenBank/DDBJ databases">
        <title>Comparative analysis of Nitrosococcus oceani genome inventories of strains from Pacific and Atlantic gyres.</title>
        <authorList>
            <person name="Lim C.K."/>
            <person name="Wang L."/>
            <person name="Sayavedra-Soto L.A."/>
            <person name="Klotz M.G."/>
        </authorList>
    </citation>
    <scope>NUCLEOTIDE SEQUENCE [LARGE SCALE GENOMIC DNA]</scope>
    <source>
        <strain evidence="4 5">C-27</strain>
    </source>
</reference>
<gene>
    <name evidence="4" type="ORF">IB75_09635</name>
</gene>
<dbReference type="InterPro" id="IPR022770">
    <property type="entry name" value="IucA/IucC-like_C"/>
</dbReference>
<evidence type="ECO:0000259" key="2">
    <source>
        <dbReference type="Pfam" id="PF04183"/>
    </source>
</evidence>
<dbReference type="InterPro" id="IPR007310">
    <property type="entry name" value="Aerobactin_biosyn_IucA/IucC_N"/>
</dbReference>
<feature type="domain" description="Aerobactin siderophore biosynthesis IucA/IucC N-terminal" evidence="2">
    <location>
        <begin position="130"/>
        <end position="357"/>
    </location>
</feature>
<dbReference type="OrthoDB" id="495728at2"/>
<dbReference type="GO" id="GO:0019290">
    <property type="term" value="P:siderophore biosynthetic process"/>
    <property type="evidence" value="ECO:0007669"/>
    <property type="project" value="InterPro"/>
</dbReference>
<proteinExistence type="inferred from homology"/>
<dbReference type="InterPro" id="IPR037455">
    <property type="entry name" value="LucA/IucC-like"/>
</dbReference>
<evidence type="ECO:0000313" key="5">
    <source>
        <dbReference type="Proteomes" id="UP000028839"/>
    </source>
</evidence>
<dbReference type="EMBL" id="JPGN01000060">
    <property type="protein sequence ID" value="KFI19211.1"/>
    <property type="molecule type" value="Genomic_DNA"/>
</dbReference>
<dbReference type="AlphaFoldDB" id="A0A0E2Z219"/>
<organism evidence="4 5">
    <name type="scientific">Nitrosococcus oceani C-27</name>
    <dbReference type="NCBI Taxonomy" id="314279"/>
    <lineage>
        <taxon>Bacteria</taxon>
        <taxon>Pseudomonadati</taxon>
        <taxon>Pseudomonadota</taxon>
        <taxon>Gammaproteobacteria</taxon>
        <taxon>Chromatiales</taxon>
        <taxon>Chromatiaceae</taxon>
        <taxon>Nitrosococcus</taxon>
    </lineage>
</organism>
<accession>A0A0E2Z219</accession>
<evidence type="ECO:0000259" key="3">
    <source>
        <dbReference type="Pfam" id="PF06276"/>
    </source>
</evidence>
<comment type="similarity">
    <text evidence="1">Belongs to the IucA/IucC family.</text>
</comment>
<dbReference type="Proteomes" id="UP000028839">
    <property type="component" value="Unassembled WGS sequence"/>
</dbReference>
<name>A0A0E2Z219_9GAMM</name>
<comment type="caution">
    <text evidence="4">The sequence shown here is derived from an EMBL/GenBank/DDBJ whole genome shotgun (WGS) entry which is preliminary data.</text>
</comment>
<feature type="domain" description="Aerobactin siderophore biosynthesis IucA/IucC-like C-terminal" evidence="3">
    <location>
        <begin position="380"/>
        <end position="541"/>
    </location>
</feature>
<dbReference type="GO" id="GO:0016881">
    <property type="term" value="F:acid-amino acid ligase activity"/>
    <property type="evidence" value="ECO:0007669"/>
    <property type="project" value="UniProtKB-ARBA"/>
</dbReference>
<dbReference type="Pfam" id="PF06276">
    <property type="entry name" value="FhuF"/>
    <property type="match status" value="1"/>
</dbReference>
<dbReference type="Pfam" id="PF04183">
    <property type="entry name" value="IucA_IucC"/>
    <property type="match status" value="1"/>
</dbReference>
<dbReference type="PANTHER" id="PTHR34384">
    <property type="entry name" value="L-2,3-DIAMINOPROPANOATE--CITRATE LIGASE"/>
    <property type="match status" value="1"/>
</dbReference>
<sequence length="560" mass="65685">MKENNELNKLAEKHSVTALINSFLRECSDFEIENNEIIFKNNEQTLSIVLENYSRVGNHSYLNIFYEILGNKKKFLNFEDFIREFLRWVNKNDEMPGLYQRIMESHNNIAQILDYRKQDYKKLFKKNSLSFIEAEQALLLGHNFHPCPKSKEQFSQEDHHLYAPEFKGNFNLKWAFLNKEHLIQKNSEYFNNIDWYADLFKQDHETVIKDGYIPFPFHPWQFKSLSNHKEIKELIKDKDLIPIEKEGRLKWKATSSLRTIYCENSHYMLKFSLSLRITNSIRHLQEVEIVRGIQVHDVINSSNGKDFLNKNKNFHILCEPSFLAIKGKSSNLIIETIVLIRANPFRGQMCSEAIVLSTIAQADPYLEKGFFSSRNIDAKKWFYLYLNYVLDPFIMAQANHGILFGAHQQNIIVQLNDKSYPFGVIFRDCQGTGYTSLGYEKMRQEVPLLDLDNGNILDRKMAHILLGYYLIINSTFSLINALAIQKKCNEEDLLHMLVEYLLDKKNSDILDKSFLDYLLDSDLIGQKGNFFCCLKDINENTEKNPLDIYNFIQNPLSSKF</sequence>
<protein>
    <submittedName>
        <fullName evidence="4">Short-chain oxidoreductase</fullName>
    </submittedName>
</protein>
<dbReference type="PANTHER" id="PTHR34384:SF5">
    <property type="entry name" value="L-2,3-DIAMINOPROPANOATE--CITRATE LIGASE"/>
    <property type="match status" value="1"/>
</dbReference>